<name>A0A8D8ZLM6_9HEMI</name>
<keyword evidence="1" id="KW-0472">Membrane</keyword>
<dbReference type="EMBL" id="HBUF01525275">
    <property type="protein sequence ID" value="CAG6750019.1"/>
    <property type="molecule type" value="Transcribed_RNA"/>
</dbReference>
<dbReference type="EMBL" id="HBUF01004938">
    <property type="protein sequence ID" value="CAG6606811.1"/>
    <property type="molecule type" value="Transcribed_RNA"/>
</dbReference>
<feature type="transmembrane region" description="Helical" evidence="1">
    <location>
        <begin position="83"/>
        <end position="102"/>
    </location>
</feature>
<dbReference type="AlphaFoldDB" id="A0A8D8ZLM6"/>
<reference evidence="2" key="1">
    <citation type="submission" date="2021-05" db="EMBL/GenBank/DDBJ databases">
        <authorList>
            <person name="Alioto T."/>
            <person name="Alioto T."/>
            <person name="Gomez Garrido J."/>
        </authorList>
    </citation>
    <scope>NUCLEOTIDE SEQUENCE</scope>
</reference>
<organism evidence="2">
    <name type="scientific">Cacopsylla melanoneura</name>
    <dbReference type="NCBI Taxonomy" id="428564"/>
    <lineage>
        <taxon>Eukaryota</taxon>
        <taxon>Metazoa</taxon>
        <taxon>Ecdysozoa</taxon>
        <taxon>Arthropoda</taxon>
        <taxon>Hexapoda</taxon>
        <taxon>Insecta</taxon>
        <taxon>Pterygota</taxon>
        <taxon>Neoptera</taxon>
        <taxon>Paraneoptera</taxon>
        <taxon>Hemiptera</taxon>
        <taxon>Sternorrhyncha</taxon>
        <taxon>Psylloidea</taxon>
        <taxon>Psyllidae</taxon>
        <taxon>Psyllinae</taxon>
        <taxon>Cacopsylla</taxon>
    </lineage>
</organism>
<keyword evidence="1" id="KW-1133">Transmembrane helix</keyword>
<proteinExistence type="predicted"/>
<sequence>MWCEHMWYSACLFKVKLDSVPAPQDILPSLPRVHHIPFLEWVRAGRILQPSGVSFCYTWWVVLLIVPLVPQFGVLLFSGTGSYILGEVSVIILICHCIVLCGSRVML</sequence>
<protein>
    <submittedName>
        <fullName evidence="2">Uncharacterized protein</fullName>
    </submittedName>
</protein>
<evidence type="ECO:0000313" key="2">
    <source>
        <dbReference type="EMBL" id="CAG6750019.1"/>
    </source>
</evidence>
<feature type="transmembrane region" description="Helical" evidence="1">
    <location>
        <begin position="56"/>
        <end position="77"/>
    </location>
</feature>
<evidence type="ECO:0000256" key="1">
    <source>
        <dbReference type="SAM" id="Phobius"/>
    </source>
</evidence>
<dbReference type="EMBL" id="HBUF01525276">
    <property type="protein sequence ID" value="CAG6750020.1"/>
    <property type="molecule type" value="Transcribed_RNA"/>
</dbReference>
<accession>A0A8D8ZLM6</accession>
<dbReference type="EMBL" id="HBUF01316798">
    <property type="protein sequence ID" value="CAG6694168.1"/>
    <property type="molecule type" value="Transcribed_RNA"/>
</dbReference>
<dbReference type="EMBL" id="HBUF01316797">
    <property type="protein sequence ID" value="CAG6694167.1"/>
    <property type="molecule type" value="Transcribed_RNA"/>
</dbReference>
<keyword evidence="1" id="KW-0812">Transmembrane</keyword>